<gene>
    <name evidence="1" type="ORF">A0H81_11724</name>
</gene>
<comment type="caution">
    <text evidence="1">The sequence shown here is derived from an EMBL/GenBank/DDBJ whole genome shotgun (WGS) entry which is preliminary data.</text>
</comment>
<reference evidence="1 2" key="1">
    <citation type="submission" date="2016-03" db="EMBL/GenBank/DDBJ databases">
        <title>Whole genome sequencing of Grifola frondosa 9006-11.</title>
        <authorList>
            <person name="Min B."/>
            <person name="Park H."/>
            <person name="Kim J.-G."/>
            <person name="Cho H."/>
            <person name="Oh Y.-L."/>
            <person name="Kong W.-S."/>
            <person name="Choi I.-G."/>
        </authorList>
    </citation>
    <scope>NUCLEOTIDE SEQUENCE [LARGE SCALE GENOMIC DNA]</scope>
    <source>
        <strain evidence="1 2">9006-11</strain>
    </source>
</reference>
<organism evidence="1 2">
    <name type="scientific">Grifola frondosa</name>
    <name type="common">Maitake</name>
    <name type="synonym">Polyporus frondosus</name>
    <dbReference type="NCBI Taxonomy" id="5627"/>
    <lineage>
        <taxon>Eukaryota</taxon>
        <taxon>Fungi</taxon>
        <taxon>Dikarya</taxon>
        <taxon>Basidiomycota</taxon>
        <taxon>Agaricomycotina</taxon>
        <taxon>Agaricomycetes</taxon>
        <taxon>Polyporales</taxon>
        <taxon>Grifolaceae</taxon>
        <taxon>Grifola</taxon>
    </lineage>
</organism>
<proteinExistence type="predicted"/>
<dbReference type="EMBL" id="LUGG01000022">
    <property type="protein sequence ID" value="OBZ68309.1"/>
    <property type="molecule type" value="Genomic_DNA"/>
</dbReference>
<evidence type="ECO:0000313" key="1">
    <source>
        <dbReference type="EMBL" id="OBZ68309.1"/>
    </source>
</evidence>
<keyword evidence="2" id="KW-1185">Reference proteome</keyword>
<evidence type="ECO:0000313" key="2">
    <source>
        <dbReference type="Proteomes" id="UP000092993"/>
    </source>
</evidence>
<sequence length="92" mass="10178">MASAEEIVLNDPHPPTPKAIEAFEVVLHDIKSAIVKSRRDWISTSRDVVAGCRPVRRRTGWVCYSAGSGAVQERAHILWGGDPGQDQDPRCR</sequence>
<accession>A0A1C7LWE5</accession>
<dbReference type="OrthoDB" id="3344950at2759"/>
<dbReference type="AlphaFoldDB" id="A0A1C7LWE5"/>
<dbReference type="Proteomes" id="UP000092993">
    <property type="component" value="Unassembled WGS sequence"/>
</dbReference>
<protein>
    <submittedName>
        <fullName evidence="1">Uncharacterized protein</fullName>
    </submittedName>
</protein>
<name>A0A1C7LWE5_GRIFR</name>